<feature type="domain" description="vWA-MoxR associated protein C-terminal" evidence="1">
    <location>
        <begin position="69"/>
        <end position="172"/>
    </location>
</feature>
<reference evidence="2" key="1">
    <citation type="submission" date="2020-01" db="EMBL/GenBank/DDBJ databases">
        <title>Insect and environment-associated Actinomycetes.</title>
        <authorList>
            <person name="Currrie C."/>
            <person name="Chevrette M."/>
            <person name="Carlson C."/>
            <person name="Stubbendieck R."/>
            <person name="Wendt-Pienkowski E."/>
        </authorList>
    </citation>
    <scope>NUCLEOTIDE SEQUENCE</scope>
    <source>
        <strain evidence="2">SID7499</strain>
    </source>
</reference>
<proteinExistence type="predicted"/>
<protein>
    <recommendedName>
        <fullName evidence="1">vWA-MoxR associated protein C-terminal domain-containing protein</fullName>
    </recommendedName>
</protein>
<feature type="non-terminal residue" evidence="2">
    <location>
        <position position="1"/>
    </location>
</feature>
<feature type="non-terminal residue" evidence="2">
    <location>
        <position position="176"/>
    </location>
</feature>
<name>A0A6G3XLE2_9ACTN</name>
<accession>A0A6G3XLE2</accession>
<organism evidence="2">
    <name type="scientific">Streptomyces sp. SID7499</name>
    <dbReference type="NCBI Taxonomy" id="2706086"/>
    <lineage>
        <taxon>Bacteria</taxon>
        <taxon>Bacillati</taxon>
        <taxon>Actinomycetota</taxon>
        <taxon>Actinomycetes</taxon>
        <taxon>Kitasatosporales</taxon>
        <taxon>Streptomycetaceae</taxon>
        <taxon>Streptomyces</taxon>
    </lineage>
</organism>
<gene>
    <name evidence="2" type="ORF">G3M58_70340</name>
</gene>
<dbReference type="InterPro" id="IPR045450">
    <property type="entry name" value="VMAP_C"/>
</dbReference>
<sequence length="176" mass="19414">GYGAETGGLDTWLDRRLRRLPPQLRRLVEQARLPDTRQADRMVIPYPGPDDAGHIVVVELDELPYGTLHWQIRIDDGSGDDEIFAAEEDPNGVVPARLRTHLRDSLVQAFGIADQAGGGVPAPCEVVLPASYFDTPVHRWQLADEAPLGDPAHLPVGVRRRIVLRNVDRRGTPDGP</sequence>
<evidence type="ECO:0000259" key="1">
    <source>
        <dbReference type="Pfam" id="PF20028"/>
    </source>
</evidence>
<evidence type="ECO:0000313" key="2">
    <source>
        <dbReference type="EMBL" id="NEE18561.1"/>
    </source>
</evidence>
<dbReference type="EMBL" id="JAAGMN010007383">
    <property type="protein sequence ID" value="NEE18561.1"/>
    <property type="molecule type" value="Genomic_DNA"/>
</dbReference>
<dbReference type="AlphaFoldDB" id="A0A6G3XLE2"/>
<comment type="caution">
    <text evidence="2">The sequence shown here is derived from an EMBL/GenBank/DDBJ whole genome shotgun (WGS) entry which is preliminary data.</text>
</comment>
<dbReference type="Pfam" id="PF20028">
    <property type="entry name" value="VMAP-C"/>
    <property type="match status" value="1"/>
</dbReference>